<reference evidence="1" key="1">
    <citation type="submission" date="2019-02" db="EMBL/GenBank/DDBJ databases">
        <authorList>
            <person name="Gruber-Vodicka R. H."/>
            <person name="Seah K. B. B."/>
        </authorList>
    </citation>
    <scope>NUCLEOTIDE SEQUENCE</scope>
    <source>
        <strain evidence="1">BECK_BZ197</strain>
        <strain evidence="2">BECK_BZ199</strain>
    </source>
</reference>
<accession>A0A450XXG9</accession>
<organism evidence="1">
    <name type="scientific">Candidatus Kentrum sp. MB</name>
    <dbReference type="NCBI Taxonomy" id="2138164"/>
    <lineage>
        <taxon>Bacteria</taxon>
        <taxon>Pseudomonadati</taxon>
        <taxon>Pseudomonadota</taxon>
        <taxon>Gammaproteobacteria</taxon>
        <taxon>Candidatus Kentrum</taxon>
    </lineage>
</organism>
<evidence type="ECO:0000313" key="2">
    <source>
        <dbReference type="EMBL" id="VFK36152.1"/>
    </source>
</evidence>
<protein>
    <submittedName>
        <fullName evidence="1">Uncharacterized protein</fullName>
    </submittedName>
</protein>
<gene>
    <name evidence="1" type="ORF">BECKMB1821G_GA0114241_12081</name>
    <name evidence="2" type="ORF">BECKMB1821I_GA0114274_12123</name>
</gene>
<sequence length="34" mass="3730">MDVGMVIEFSGMGVQDRNGPGHPLKLFVVLDKRS</sequence>
<dbReference type="EMBL" id="CAADFO010000207">
    <property type="protein sequence ID" value="VFK33956.1"/>
    <property type="molecule type" value="Genomic_DNA"/>
</dbReference>
<name>A0A450XXG9_9GAMM</name>
<evidence type="ECO:0000313" key="1">
    <source>
        <dbReference type="EMBL" id="VFK33956.1"/>
    </source>
</evidence>
<proteinExistence type="predicted"/>
<dbReference type="EMBL" id="CAADFQ010000212">
    <property type="protein sequence ID" value="VFK36152.1"/>
    <property type="molecule type" value="Genomic_DNA"/>
</dbReference>
<dbReference type="AlphaFoldDB" id="A0A450XXG9"/>